<sequence length="271" mass="26876">MSKFNKKFHIPCECFLPPVPIPEAGPTGPTGNTGATGPTGNTGQTGATGNTGPTGPTGATGTGATGNTGATGPTGATGVTGPTGPAATACCPCTNLLDNPGFDIPGVTGDTVPGWVQTGPVIEVGSPDAHSGRFLPNGTFSLFAASIGPGGSLTQLIDVHEGCCFTLSFAADVRDGAFLIAAVSFPELGQGCPPAQTTLGPSNIPHIVPVGHEQQASFQHFTLVVCIPPTVTMACISFQNTATTGTGATAFVDNVVFQPTGGPCTSCSQNF</sequence>
<proteinExistence type="predicted"/>
<reference evidence="2 3" key="1">
    <citation type="submission" date="2017-09" db="EMBL/GenBank/DDBJ databases">
        <title>Large-scale bioinformatics analysis of Bacillus genomes uncovers conserved roles of natural products in bacterial physiology.</title>
        <authorList>
            <consortium name="Agbiome Team Llc"/>
            <person name="Bleich R.M."/>
            <person name="Grubbs K.J."/>
            <person name="Santa Maria K.C."/>
            <person name="Allen S.E."/>
            <person name="Farag S."/>
            <person name="Shank E.A."/>
            <person name="Bowers A."/>
        </authorList>
    </citation>
    <scope>NUCLEOTIDE SEQUENCE [LARGE SCALE GENOMIC DNA]</scope>
    <source>
        <strain evidence="2 3">AFS010695</strain>
    </source>
</reference>
<feature type="compositionally biased region" description="Low complexity" evidence="1">
    <location>
        <begin position="24"/>
        <end position="57"/>
    </location>
</feature>
<dbReference type="EMBL" id="NTWE01000042">
    <property type="protein sequence ID" value="PEV97748.1"/>
    <property type="molecule type" value="Genomic_DNA"/>
</dbReference>
<dbReference type="InterPro" id="IPR008160">
    <property type="entry name" value="Collagen"/>
</dbReference>
<dbReference type="Pfam" id="PF01391">
    <property type="entry name" value="Collagen"/>
    <property type="match status" value="1"/>
</dbReference>
<feature type="compositionally biased region" description="Low complexity" evidence="1">
    <location>
        <begin position="67"/>
        <end position="80"/>
    </location>
</feature>
<protein>
    <recommendedName>
        <fullName evidence="4">Collagen-like protein</fullName>
    </recommendedName>
</protein>
<evidence type="ECO:0000313" key="3">
    <source>
        <dbReference type="Proteomes" id="UP000220635"/>
    </source>
</evidence>
<feature type="region of interest" description="Disordered" evidence="1">
    <location>
        <begin position="23"/>
        <end position="80"/>
    </location>
</feature>
<evidence type="ECO:0008006" key="4">
    <source>
        <dbReference type="Google" id="ProtNLM"/>
    </source>
</evidence>
<evidence type="ECO:0000313" key="2">
    <source>
        <dbReference type="EMBL" id="PEV97748.1"/>
    </source>
</evidence>
<dbReference type="RefSeq" id="WP_098381191.1">
    <property type="nucleotide sequence ID" value="NZ_NTWE01000042.1"/>
</dbReference>
<dbReference type="OrthoDB" id="2974639at2"/>
<name>A0A2A8PQR0_BACCE</name>
<comment type="caution">
    <text evidence="2">The sequence shown here is derived from an EMBL/GenBank/DDBJ whole genome shotgun (WGS) entry which is preliminary data.</text>
</comment>
<dbReference type="Proteomes" id="UP000220635">
    <property type="component" value="Unassembled WGS sequence"/>
</dbReference>
<dbReference type="Gene3D" id="2.60.120.260">
    <property type="entry name" value="Galactose-binding domain-like"/>
    <property type="match status" value="1"/>
</dbReference>
<organism evidence="2 3">
    <name type="scientific">Bacillus cereus</name>
    <dbReference type="NCBI Taxonomy" id="1396"/>
    <lineage>
        <taxon>Bacteria</taxon>
        <taxon>Bacillati</taxon>
        <taxon>Bacillota</taxon>
        <taxon>Bacilli</taxon>
        <taxon>Bacillales</taxon>
        <taxon>Bacillaceae</taxon>
        <taxon>Bacillus</taxon>
        <taxon>Bacillus cereus group</taxon>
    </lineage>
</organism>
<dbReference type="AlphaFoldDB" id="A0A2A8PQR0"/>
<gene>
    <name evidence="2" type="ORF">CN425_22295</name>
</gene>
<evidence type="ECO:0000256" key="1">
    <source>
        <dbReference type="SAM" id="MobiDB-lite"/>
    </source>
</evidence>
<accession>A0A2A8PQR0</accession>